<evidence type="ECO:0000313" key="2">
    <source>
        <dbReference type="Proteomes" id="UP000182235"/>
    </source>
</evidence>
<accession>A0A1J9Q7E9</accession>
<protein>
    <submittedName>
        <fullName evidence="1">Uncharacterized protein</fullName>
    </submittedName>
</protein>
<reference evidence="1 2" key="1">
    <citation type="submission" date="2015-07" db="EMBL/GenBank/DDBJ databases">
        <title>Emmonsia species relationships and genome sequence.</title>
        <authorList>
            <consortium name="The Broad Institute Genomics Platform"/>
            <person name="Cuomo C.A."/>
            <person name="Munoz J.F."/>
            <person name="Imamovic A."/>
            <person name="Priest M.E."/>
            <person name="Young S."/>
            <person name="Clay O.K."/>
            <person name="McEwen J.G."/>
        </authorList>
    </citation>
    <scope>NUCLEOTIDE SEQUENCE [LARGE SCALE GENOMIC DNA]</scope>
    <source>
        <strain evidence="1 2">UAMH 9510</strain>
    </source>
</reference>
<dbReference type="Proteomes" id="UP000182235">
    <property type="component" value="Unassembled WGS sequence"/>
</dbReference>
<dbReference type="VEuPathDB" id="FungiDB:AJ78_08070"/>
<dbReference type="AlphaFoldDB" id="A0A1J9Q7E9"/>
<sequence length="90" mass="10764">MHRAWFTEEEVRVATERRLKYQGTAKVRLDQIQFDPPLPRDLNSNNLERLRQIFQKTAVAVLMLTIMCRQSYRNKTLKKRSIVPRFSPMT</sequence>
<dbReference type="EMBL" id="LGRN01000617">
    <property type="protein sequence ID" value="OJD11085.1"/>
    <property type="molecule type" value="Genomic_DNA"/>
</dbReference>
<comment type="caution">
    <text evidence="1">The sequence shown here is derived from an EMBL/GenBank/DDBJ whole genome shotgun (WGS) entry which is preliminary data.</text>
</comment>
<keyword evidence="2" id="KW-1185">Reference proteome</keyword>
<organism evidence="1 2">
    <name type="scientific">Emergomyces pasteurianus Ep9510</name>
    <dbReference type="NCBI Taxonomy" id="1447872"/>
    <lineage>
        <taxon>Eukaryota</taxon>
        <taxon>Fungi</taxon>
        <taxon>Dikarya</taxon>
        <taxon>Ascomycota</taxon>
        <taxon>Pezizomycotina</taxon>
        <taxon>Eurotiomycetes</taxon>
        <taxon>Eurotiomycetidae</taxon>
        <taxon>Onygenales</taxon>
        <taxon>Ajellomycetaceae</taxon>
        <taxon>Emergomyces</taxon>
    </lineage>
</organism>
<evidence type="ECO:0000313" key="1">
    <source>
        <dbReference type="EMBL" id="OJD11085.1"/>
    </source>
</evidence>
<proteinExistence type="predicted"/>
<gene>
    <name evidence="1" type="ORF">AJ78_08070</name>
</gene>
<dbReference type="OrthoDB" id="4227485at2759"/>
<name>A0A1J9Q7E9_9EURO</name>